<organism evidence="8 9">
    <name type="scientific">Spirosoma terrae</name>
    <dbReference type="NCBI Taxonomy" id="1968276"/>
    <lineage>
        <taxon>Bacteria</taxon>
        <taxon>Pseudomonadati</taxon>
        <taxon>Bacteroidota</taxon>
        <taxon>Cytophagia</taxon>
        <taxon>Cytophagales</taxon>
        <taxon>Cytophagaceae</taxon>
        <taxon>Spirosoma</taxon>
    </lineage>
</organism>
<dbReference type="GO" id="GO:0006352">
    <property type="term" value="P:DNA-templated transcription initiation"/>
    <property type="evidence" value="ECO:0007669"/>
    <property type="project" value="InterPro"/>
</dbReference>
<feature type="domain" description="RNA polymerase sigma factor 70 region 4 type 2" evidence="7">
    <location>
        <begin position="129"/>
        <end position="175"/>
    </location>
</feature>
<dbReference type="EMBL" id="JAAFZH010000015">
    <property type="protein sequence ID" value="NDU98165.1"/>
    <property type="molecule type" value="Genomic_DNA"/>
</dbReference>
<dbReference type="InterPro" id="IPR013325">
    <property type="entry name" value="RNA_pol_sigma_r2"/>
</dbReference>
<dbReference type="Pfam" id="PF04542">
    <property type="entry name" value="Sigma70_r2"/>
    <property type="match status" value="1"/>
</dbReference>
<feature type="domain" description="RNA polymerase sigma-70 region 2" evidence="6">
    <location>
        <begin position="26"/>
        <end position="89"/>
    </location>
</feature>
<dbReference type="AlphaFoldDB" id="A0A6L9LC88"/>
<dbReference type="GO" id="GO:0003677">
    <property type="term" value="F:DNA binding"/>
    <property type="evidence" value="ECO:0007669"/>
    <property type="project" value="UniProtKB-KW"/>
</dbReference>
<keyword evidence="3" id="KW-0731">Sigma factor</keyword>
<dbReference type="SUPFAM" id="SSF88946">
    <property type="entry name" value="Sigma2 domain of RNA polymerase sigma factors"/>
    <property type="match status" value="1"/>
</dbReference>
<dbReference type="SUPFAM" id="SSF88659">
    <property type="entry name" value="Sigma3 and sigma4 domains of RNA polymerase sigma factors"/>
    <property type="match status" value="1"/>
</dbReference>
<dbReference type="RefSeq" id="WP_163954299.1">
    <property type="nucleotide sequence ID" value="NZ_JAAFZH010000015.1"/>
</dbReference>
<evidence type="ECO:0000256" key="5">
    <source>
        <dbReference type="ARBA" id="ARBA00023163"/>
    </source>
</evidence>
<dbReference type="InterPro" id="IPR014284">
    <property type="entry name" value="RNA_pol_sigma-70_dom"/>
</dbReference>
<dbReference type="Pfam" id="PF08281">
    <property type="entry name" value="Sigma70_r4_2"/>
    <property type="match status" value="1"/>
</dbReference>
<evidence type="ECO:0000259" key="6">
    <source>
        <dbReference type="Pfam" id="PF04542"/>
    </source>
</evidence>
<protein>
    <submittedName>
        <fullName evidence="8">RNA polymerase sigma factor</fullName>
    </submittedName>
</protein>
<evidence type="ECO:0000256" key="4">
    <source>
        <dbReference type="ARBA" id="ARBA00023125"/>
    </source>
</evidence>
<dbReference type="InterPro" id="IPR013249">
    <property type="entry name" value="RNA_pol_sigma70_r4_t2"/>
</dbReference>
<dbReference type="InterPro" id="IPR007627">
    <property type="entry name" value="RNA_pol_sigma70_r2"/>
</dbReference>
<comment type="similarity">
    <text evidence="1">Belongs to the sigma-70 factor family. ECF subfamily.</text>
</comment>
<keyword evidence="5" id="KW-0804">Transcription</keyword>
<dbReference type="PANTHER" id="PTHR43133:SF8">
    <property type="entry name" value="RNA POLYMERASE SIGMA FACTOR HI_1459-RELATED"/>
    <property type="match status" value="1"/>
</dbReference>
<accession>A0A6L9LC88</accession>
<dbReference type="GO" id="GO:0016987">
    <property type="term" value="F:sigma factor activity"/>
    <property type="evidence" value="ECO:0007669"/>
    <property type="project" value="UniProtKB-KW"/>
</dbReference>
<proteinExistence type="inferred from homology"/>
<evidence type="ECO:0000256" key="2">
    <source>
        <dbReference type="ARBA" id="ARBA00023015"/>
    </source>
</evidence>
<dbReference type="InterPro" id="IPR013324">
    <property type="entry name" value="RNA_pol_sigma_r3/r4-like"/>
</dbReference>
<keyword evidence="2" id="KW-0805">Transcription regulation</keyword>
<sequence>MKRKLNDEEVIRQYLTTSPNDCFETLYNRYVKKVYSRCLSLTKDSEKAQDFTHDIFIRMFSRLDRFEERSSFSTWLYSISYNYCVDQMRLGGRLQTTALVEHDEPADDRYAIPNDTEELDEASQRLSWAMKRISQDEAMILRLKYQEGLDIQQIATRLHLNDSAVKMRLKRSRDKVKQLCGQAAYAI</sequence>
<dbReference type="InterPro" id="IPR039425">
    <property type="entry name" value="RNA_pol_sigma-70-like"/>
</dbReference>
<keyword evidence="4" id="KW-0238">DNA-binding</keyword>
<dbReference type="InterPro" id="IPR036388">
    <property type="entry name" value="WH-like_DNA-bd_sf"/>
</dbReference>
<comment type="caution">
    <text evidence="8">The sequence shown here is derived from an EMBL/GenBank/DDBJ whole genome shotgun (WGS) entry which is preliminary data.</text>
</comment>
<reference evidence="8 9" key="1">
    <citation type="submission" date="2020-02" db="EMBL/GenBank/DDBJ databases">
        <title>Draft genome sequence of two Spirosoma agri KCTC 52727 and Spirosoma terrae KCTC 52035.</title>
        <authorList>
            <person name="Rojas J."/>
            <person name="Ambika Manirajan B."/>
            <person name="Suarez C."/>
            <person name="Ratering S."/>
            <person name="Schnell S."/>
        </authorList>
    </citation>
    <scope>NUCLEOTIDE SEQUENCE [LARGE SCALE GENOMIC DNA]</scope>
    <source>
        <strain evidence="8 9">KCTC 52035</strain>
    </source>
</reference>
<gene>
    <name evidence="8" type="ORF">GK108_24995</name>
</gene>
<dbReference type="Proteomes" id="UP000474175">
    <property type="component" value="Unassembled WGS sequence"/>
</dbReference>
<dbReference type="PANTHER" id="PTHR43133">
    <property type="entry name" value="RNA POLYMERASE ECF-TYPE SIGMA FACTO"/>
    <property type="match status" value="1"/>
</dbReference>
<dbReference type="CDD" id="cd06171">
    <property type="entry name" value="Sigma70_r4"/>
    <property type="match status" value="1"/>
</dbReference>
<evidence type="ECO:0000313" key="8">
    <source>
        <dbReference type="EMBL" id="NDU98165.1"/>
    </source>
</evidence>
<dbReference type="Gene3D" id="1.10.10.10">
    <property type="entry name" value="Winged helix-like DNA-binding domain superfamily/Winged helix DNA-binding domain"/>
    <property type="match status" value="1"/>
</dbReference>
<evidence type="ECO:0000256" key="3">
    <source>
        <dbReference type="ARBA" id="ARBA00023082"/>
    </source>
</evidence>
<evidence type="ECO:0000256" key="1">
    <source>
        <dbReference type="ARBA" id="ARBA00010641"/>
    </source>
</evidence>
<name>A0A6L9LC88_9BACT</name>
<evidence type="ECO:0000259" key="7">
    <source>
        <dbReference type="Pfam" id="PF08281"/>
    </source>
</evidence>
<dbReference type="Gene3D" id="1.10.1740.10">
    <property type="match status" value="1"/>
</dbReference>
<keyword evidence="9" id="KW-1185">Reference proteome</keyword>
<dbReference type="NCBIfam" id="TIGR02937">
    <property type="entry name" value="sigma70-ECF"/>
    <property type="match status" value="1"/>
</dbReference>
<evidence type="ECO:0000313" key="9">
    <source>
        <dbReference type="Proteomes" id="UP000474175"/>
    </source>
</evidence>